<sequence length="153" mass="18214">MTRMGAFIMSRMCQTKLNSSDILGLPSAVAEIHGNEFFIFERPRWRIGTPWRQRKQYQKSRTDDWNEERFRTIGPGYLRCKHDHFGVFGSLHFIDLSNWRWMRRKIGKRGTEGRPGKRRVVLLRFVLHSTGNMQEENYHTHLGITPSVEELMY</sequence>
<dbReference type="GeneID" id="42529336"/>
<dbReference type="Proteomes" id="UP000002038">
    <property type="component" value="Unassembled WGS sequence"/>
</dbReference>
<gene>
    <name evidence="1" type="ORF">BDBG_17742</name>
</gene>
<dbReference type="VEuPathDB" id="FungiDB:BDBG_17742"/>
<dbReference type="EMBL" id="GG657470">
    <property type="protein sequence ID" value="OAT13134.1"/>
    <property type="molecule type" value="Genomic_DNA"/>
</dbReference>
<proteinExistence type="predicted"/>
<protein>
    <submittedName>
        <fullName evidence="1">Uncharacterized protein</fullName>
    </submittedName>
</protein>
<dbReference type="RefSeq" id="XP_031580726.1">
    <property type="nucleotide sequence ID" value="XM_031725392.1"/>
</dbReference>
<evidence type="ECO:0000313" key="2">
    <source>
        <dbReference type="Proteomes" id="UP000002038"/>
    </source>
</evidence>
<evidence type="ECO:0000313" key="1">
    <source>
        <dbReference type="EMBL" id="OAT13134.1"/>
    </source>
</evidence>
<organism evidence="1 2">
    <name type="scientific">Blastomyces gilchristii (strain SLH14081)</name>
    <name type="common">Blastomyces dermatitidis</name>
    <dbReference type="NCBI Taxonomy" id="559298"/>
    <lineage>
        <taxon>Eukaryota</taxon>
        <taxon>Fungi</taxon>
        <taxon>Dikarya</taxon>
        <taxon>Ascomycota</taxon>
        <taxon>Pezizomycotina</taxon>
        <taxon>Eurotiomycetes</taxon>
        <taxon>Eurotiomycetidae</taxon>
        <taxon>Onygenales</taxon>
        <taxon>Ajellomycetaceae</taxon>
        <taxon>Blastomyces</taxon>
    </lineage>
</organism>
<dbReference type="AlphaFoldDB" id="A0A179UYH2"/>
<dbReference type="KEGG" id="bgh:BDBG_17742"/>
<reference evidence="2" key="1">
    <citation type="journal article" date="2015" name="PLoS Genet.">
        <title>The dynamic genome and transcriptome of the human fungal pathogen Blastomyces and close relative Emmonsia.</title>
        <authorList>
            <person name="Munoz J.F."/>
            <person name="Gauthier G.M."/>
            <person name="Desjardins C.A."/>
            <person name="Gallo J.E."/>
            <person name="Holder J."/>
            <person name="Sullivan T.D."/>
            <person name="Marty A.J."/>
            <person name="Carmen J.C."/>
            <person name="Chen Z."/>
            <person name="Ding L."/>
            <person name="Gujja S."/>
            <person name="Magrini V."/>
            <person name="Misas E."/>
            <person name="Mitreva M."/>
            <person name="Priest M."/>
            <person name="Saif S."/>
            <person name="Whiston E.A."/>
            <person name="Young S."/>
            <person name="Zeng Q."/>
            <person name="Goldman W.E."/>
            <person name="Mardis E.R."/>
            <person name="Taylor J.W."/>
            <person name="McEwen J.G."/>
            <person name="Clay O.K."/>
            <person name="Klein B.S."/>
            <person name="Cuomo C.A."/>
        </authorList>
    </citation>
    <scope>NUCLEOTIDE SEQUENCE [LARGE SCALE GENOMIC DNA]</scope>
    <source>
        <strain evidence="2">SLH14081</strain>
    </source>
</reference>
<accession>A0A179UYH2</accession>
<keyword evidence="2" id="KW-1185">Reference proteome</keyword>
<name>A0A179UYH2_BLAGS</name>